<dbReference type="AlphaFoldDB" id="A0A9W8HTF3"/>
<feature type="non-terminal residue" evidence="9">
    <location>
        <position position="527"/>
    </location>
</feature>
<dbReference type="EMBL" id="JANBUO010001254">
    <property type="protein sequence ID" value="KAJ2799074.1"/>
    <property type="molecule type" value="Genomic_DNA"/>
</dbReference>
<sequence length="527" mass="53962">MGIGPSGLTCCGGNTDGVGERQRLVDRRERERQAVAELAELFETDRRISFYDGPALAALTVLAQSESAQLQHTAATAFSEVSEYDVRAAGAEALRVMVGLLAAEQAETRQAAATALGNLATHAANRRAIVKAGGLTGLVRQLRSAATGGGAGVAAVGCVTNLAADAENKEAVARSGAVEPLALLARSRDARVQRNAAGALLNLTHGAEARAAVAAGGAVAALAALVDARDAETQHYALTALGNVAVDECGRDALWATSALPERLVLALHGRAQAAAARALRNLASDERFQVALVRAGALEALRPLLRAPVAGLVAAAAACVRNLALHASNATAIAGLAPELLPLVTRHAQPDAQCHAVAALRNAAVAVPAAAQPLIAAGLFARLDTALATAATPPPALAELAAALGAFALSDTLWRPVVELGLCARLVRLARASPGPAARGACLALASLAARREPEVLEELLRLWRRGLRDCLAHALARPEHADQRAAALWLARALLLSRRPDARRAVAADPELVAAIEALASPAGS</sequence>
<keyword evidence="5" id="KW-0472">Membrane</keyword>
<dbReference type="Gene3D" id="1.25.10.10">
    <property type="entry name" value="Leucine-rich Repeat Variant"/>
    <property type="match status" value="2"/>
</dbReference>
<evidence type="ECO:0000313" key="10">
    <source>
        <dbReference type="Proteomes" id="UP001140094"/>
    </source>
</evidence>
<reference evidence="9" key="1">
    <citation type="submission" date="2022-07" db="EMBL/GenBank/DDBJ databases">
        <title>Phylogenomic reconstructions and comparative analyses of Kickxellomycotina fungi.</title>
        <authorList>
            <person name="Reynolds N.K."/>
            <person name="Stajich J.E."/>
            <person name="Barry K."/>
            <person name="Grigoriev I.V."/>
            <person name="Crous P."/>
            <person name="Smith M.E."/>
        </authorList>
    </citation>
    <scope>NUCLEOTIDE SEQUENCE</scope>
    <source>
        <strain evidence="9">NRRL 1565</strain>
    </source>
</reference>
<protein>
    <recommendedName>
        <fullName evidence="7">Vacuolar protein 8</fullName>
    </recommendedName>
</protein>
<comment type="similarity">
    <text evidence="2">Belongs to the beta-catenin family.</text>
</comment>
<dbReference type="GO" id="GO:0043495">
    <property type="term" value="F:protein-membrane adaptor activity"/>
    <property type="evidence" value="ECO:0007669"/>
    <property type="project" value="InterPro"/>
</dbReference>
<dbReference type="GO" id="GO:0005774">
    <property type="term" value="C:vacuolar membrane"/>
    <property type="evidence" value="ECO:0007669"/>
    <property type="project" value="UniProtKB-SubCell"/>
</dbReference>
<evidence type="ECO:0000256" key="1">
    <source>
        <dbReference type="ARBA" id="ARBA00004592"/>
    </source>
</evidence>
<dbReference type="SUPFAM" id="SSF48371">
    <property type="entry name" value="ARM repeat"/>
    <property type="match status" value="2"/>
</dbReference>
<dbReference type="OrthoDB" id="7537227at2759"/>
<dbReference type="GO" id="GO:0071562">
    <property type="term" value="P:nucleus-vacuole junction assembly"/>
    <property type="evidence" value="ECO:0007669"/>
    <property type="project" value="InterPro"/>
</dbReference>
<dbReference type="Proteomes" id="UP001140094">
    <property type="component" value="Unassembled WGS sequence"/>
</dbReference>
<evidence type="ECO:0000256" key="8">
    <source>
        <dbReference type="PROSITE-ProRule" id="PRU00259"/>
    </source>
</evidence>
<keyword evidence="3" id="KW-0926">Vacuole</keyword>
<dbReference type="PROSITE" id="PS50176">
    <property type="entry name" value="ARM_REPEAT"/>
    <property type="match status" value="4"/>
</dbReference>
<dbReference type="InterPro" id="IPR011989">
    <property type="entry name" value="ARM-like"/>
</dbReference>
<organism evidence="9 10">
    <name type="scientific">Coemansia guatemalensis</name>
    <dbReference type="NCBI Taxonomy" id="2761395"/>
    <lineage>
        <taxon>Eukaryota</taxon>
        <taxon>Fungi</taxon>
        <taxon>Fungi incertae sedis</taxon>
        <taxon>Zoopagomycota</taxon>
        <taxon>Kickxellomycotina</taxon>
        <taxon>Kickxellomycetes</taxon>
        <taxon>Kickxellales</taxon>
        <taxon>Kickxellaceae</taxon>
        <taxon>Coemansia</taxon>
    </lineage>
</organism>
<dbReference type="Pfam" id="PF00514">
    <property type="entry name" value="Arm"/>
    <property type="match status" value="1"/>
</dbReference>
<feature type="repeat" description="ARM" evidence="8">
    <location>
        <begin position="133"/>
        <end position="177"/>
    </location>
</feature>
<evidence type="ECO:0000256" key="3">
    <source>
        <dbReference type="ARBA" id="ARBA00022554"/>
    </source>
</evidence>
<dbReference type="PANTHER" id="PTHR47249">
    <property type="entry name" value="VACUOLAR PROTEIN 8"/>
    <property type="match status" value="1"/>
</dbReference>
<keyword evidence="4" id="KW-0677">Repeat</keyword>
<gene>
    <name evidence="9" type="primary">VAC8_2</name>
    <name evidence="9" type="ORF">H4R20_004575</name>
</gene>
<evidence type="ECO:0000313" key="9">
    <source>
        <dbReference type="EMBL" id="KAJ2799074.1"/>
    </source>
</evidence>
<keyword evidence="10" id="KW-1185">Reference proteome</keyword>
<proteinExistence type="inferred from homology"/>
<evidence type="ECO:0000256" key="7">
    <source>
        <dbReference type="ARBA" id="ARBA00026209"/>
    </source>
</evidence>
<keyword evidence="6" id="KW-0449">Lipoprotein</keyword>
<evidence type="ECO:0000256" key="6">
    <source>
        <dbReference type="ARBA" id="ARBA00023288"/>
    </source>
</evidence>
<dbReference type="SMART" id="SM00185">
    <property type="entry name" value="ARM"/>
    <property type="match status" value="6"/>
</dbReference>
<comment type="caution">
    <text evidence="9">The sequence shown here is derived from an EMBL/GenBank/DDBJ whole genome shotgun (WGS) entry which is preliminary data.</text>
</comment>
<evidence type="ECO:0000256" key="2">
    <source>
        <dbReference type="ARBA" id="ARBA00005462"/>
    </source>
</evidence>
<feature type="repeat" description="ARM" evidence="8">
    <location>
        <begin position="297"/>
        <end position="334"/>
    </location>
</feature>
<evidence type="ECO:0000256" key="5">
    <source>
        <dbReference type="ARBA" id="ARBA00023136"/>
    </source>
</evidence>
<dbReference type="PANTHER" id="PTHR47249:SF1">
    <property type="entry name" value="VACUOLAR PROTEIN 8"/>
    <property type="match status" value="1"/>
</dbReference>
<comment type="subcellular location">
    <subcellularLocation>
        <location evidence="1">Vacuole membrane</location>
        <topology evidence="1">Lipid-anchor</topology>
    </subcellularLocation>
</comment>
<accession>A0A9W8HTF3</accession>
<dbReference type="InterPro" id="IPR045156">
    <property type="entry name" value="Vac8"/>
</dbReference>
<name>A0A9W8HTF3_9FUNG</name>
<dbReference type="InterPro" id="IPR000225">
    <property type="entry name" value="Armadillo"/>
</dbReference>
<feature type="repeat" description="ARM" evidence="8">
    <location>
        <begin position="92"/>
        <end position="134"/>
    </location>
</feature>
<dbReference type="InterPro" id="IPR016024">
    <property type="entry name" value="ARM-type_fold"/>
</dbReference>
<evidence type="ECO:0000256" key="4">
    <source>
        <dbReference type="ARBA" id="ARBA00022737"/>
    </source>
</evidence>
<feature type="repeat" description="ARM" evidence="8">
    <location>
        <begin position="176"/>
        <end position="218"/>
    </location>
</feature>